<dbReference type="AlphaFoldDB" id="A0A0C9YXV6"/>
<gene>
    <name evidence="2" type="ORF">PISMIDRAFT_671917</name>
</gene>
<proteinExistence type="predicted"/>
<accession>A0A0C9YXV6</accession>
<keyword evidence="1" id="KW-0812">Transmembrane</keyword>
<organism evidence="2 3">
    <name type="scientific">Pisolithus microcarpus 441</name>
    <dbReference type="NCBI Taxonomy" id="765257"/>
    <lineage>
        <taxon>Eukaryota</taxon>
        <taxon>Fungi</taxon>
        <taxon>Dikarya</taxon>
        <taxon>Basidiomycota</taxon>
        <taxon>Agaricomycotina</taxon>
        <taxon>Agaricomycetes</taxon>
        <taxon>Agaricomycetidae</taxon>
        <taxon>Boletales</taxon>
        <taxon>Sclerodermatineae</taxon>
        <taxon>Pisolithaceae</taxon>
        <taxon>Pisolithus</taxon>
    </lineage>
</organism>
<keyword evidence="1" id="KW-0472">Membrane</keyword>
<reference evidence="3" key="2">
    <citation type="submission" date="2015-01" db="EMBL/GenBank/DDBJ databases">
        <title>Evolutionary Origins and Diversification of the Mycorrhizal Mutualists.</title>
        <authorList>
            <consortium name="DOE Joint Genome Institute"/>
            <consortium name="Mycorrhizal Genomics Consortium"/>
            <person name="Kohler A."/>
            <person name="Kuo A."/>
            <person name="Nagy L.G."/>
            <person name="Floudas D."/>
            <person name="Copeland A."/>
            <person name="Barry K.W."/>
            <person name="Cichocki N."/>
            <person name="Veneault-Fourrey C."/>
            <person name="LaButti K."/>
            <person name="Lindquist E.A."/>
            <person name="Lipzen A."/>
            <person name="Lundell T."/>
            <person name="Morin E."/>
            <person name="Murat C."/>
            <person name="Riley R."/>
            <person name="Ohm R."/>
            <person name="Sun H."/>
            <person name="Tunlid A."/>
            <person name="Henrissat B."/>
            <person name="Grigoriev I.V."/>
            <person name="Hibbett D.S."/>
            <person name="Martin F."/>
        </authorList>
    </citation>
    <scope>NUCLEOTIDE SEQUENCE [LARGE SCALE GENOMIC DNA]</scope>
    <source>
        <strain evidence="3">441</strain>
    </source>
</reference>
<dbReference type="HOGENOM" id="CLU_136926_0_0_1"/>
<keyword evidence="3" id="KW-1185">Reference proteome</keyword>
<keyword evidence="1" id="KW-1133">Transmembrane helix</keyword>
<dbReference type="EMBL" id="KN833688">
    <property type="protein sequence ID" value="KIK29945.1"/>
    <property type="molecule type" value="Genomic_DNA"/>
</dbReference>
<evidence type="ECO:0000313" key="3">
    <source>
        <dbReference type="Proteomes" id="UP000054018"/>
    </source>
</evidence>
<dbReference type="OrthoDB" id="2548432at2759"/>
<evidence type="ECO:0000313" key="2">
    <source>
        <dbReference type="EMBL" id="KIK29945.1"/>
    </source>
</evidence>
<feature type="transmembrane region" description="Helical" evidence="1">
    <location>
        <begin position="40"/>
        <end position="65"/>
    </location>
</feature>
<sequence length="118" mass="12774">MQARIRQIFYISAANFVLPLIFSIALIILFMAIAPTSQAAFISGLMLLINSYVTVMGVLCATVWFSKSEWVRTRNESLLPGDMFALKQSLGGVHEAGGRHGSDIVVVSKRSATPNTAA</sequence>
<name>A0A0C9YXV6_9AGAM</name>
<evidence type="ECO:0000256" key="1">
    <source>
        <dbReference type="SAM" id="Phobius"/>
    </source>
</evidence>
<dbReference type="Proteomes" id="UP000054018">
    <property type="component" value="Unassembled WGS sequence"/>
</dbReference>
<protein>
    <submittedName>
        <fullName evidence="2">Unplaced genomic scaffold scaffold_4, whole genome shotgun sequence</fullName>
    </submittedName>
</protein>
<feature type="transmembrane region" description="Helical" evidence="1">
    <location>
        <begin position="12"/>
        <end position="34"/>
    </location>
</feature>
<reference evidence="2 3" key="1">
    <citation type="submission" date="2014-04" db="EMBL/GenBank/DDBJ databases">
        <authorList>
            <consortium name="DOE Joint Genome Institute"/>
            <person name="Kuo A."/>
            <person name="Kohler A."/>
            <person name="Costa M.D."/>
            <person name="Nagy L.G."/>
            <person name="Floudas D."/>
            <person name="Copeland A."/>
            <person name="Barry K.W."/>
            <person name="Cichocki N."/>
            <person name="Veneault-Fourrey C."/>
            <person name="LaButti K."/>
            <person name="Lindquist E.A."/>
            <person name="Lipzen A."/>
            <person name="Lundell T."/>
            <person name="Morin E."/>
            <person name="Murat C."/>
            <person name="Sun H."/>
            <person name="Tunlid A."/>
            <person name="Henrissat B."/>
            <person name="Grigoriev I.V."/>
            <person name="Hibbett D.S."/>
            <person name="Martin F."/>
            <person name="Nordberg H.P."/>
            <person name="Cantor M.N."/>
            <person name="Hua S.X."/>
        </authorList>
    </citation>
    <scope>NUCLEOTIDE SEQUENCE [LARGE SCALE GENOMIC DNA]</scope>
    <source>
        <strain evidence="2 3">441</strain>
    </source>
</reference>